<dbReference type="SUPFAM" id="SSF56219">
    <property type="entry name" value="DNase I-like"/>
    <property type="match status" value="1"/>
</dbReference>
<dbReference type="AlphaFoldDB" id="A0A9R0I8Z0"/>
<proteinExistence type="predicted"/>
<dbReference type="Proteomes" id="UP000813463">
    <property type="component" value="Chromosome 6"/>
</dbReference>
<gene>
    <name evidence="3" type="primary">LOC110784684</name>
</gene>
<dbReference type="Pfam" id="PF03372">
    <property type="entry name" value="Exo_endo_phos"/>
    <property type="match status" value="1"/>
</dbReference>
<sequence length="471" mass="54419">MGLNRYDKQLKVKRMLNLHHIKLFSLLETKLKAPKLGDLYLNLCPGWNFTTNLSCCTSSRIVIGWDPSSFHLNILAMTNQSVHCELTSLSTCLKFCVTFIYGMNDKAERTKLWDHLCDIGLHCHSPWVIMGDFNALMDVDDRIGGPVRLSDIQPMRNCMTSCHLDTIKTTGRHYTWTNKQEGNSRVFSRIDRVLANTQWGDMFPDAEANFLPEEDFDHCPMVLCSFPSVHVKRPFRFYNMWTTSDQFISIVDHNWQKSVHGCPMFRLTQKLEWLKTDLKALNKQGFNDVEAEDIKMHSILLEVQSKMHADPSNTSLATLEKEAAAAYLKAHTTYTSFIQQRAKIDWLEFGDENSRLFHQSIKHRRKQNSIHSIHSQSGEWIQSPQGVNLAFHDFYSEFFCTNLENRTAVKSCIMNRGARLTENHKQLLSCQFSMEDVKRVLNDIPIHNAPGLDGYNSHFFKSTWAIIKDDL</sequence>
<feature type="domain" description="Endonuclease/exonuclease/phosphatase" evidence="1">
    <location>
        <begin position="97"/>
        <end position="199"/>
    </location>
</feature>
<organism evidence="2 3">
    <name type="scientific">Spinacia oleracea</name>
    <name type="common">Spinach</name>
    <dbReference type="NCBI Taxonomy" id="3562"/>
    <lineage>
        <taxon>Eukaryota</taxon>
        <taxon>Viridiplantae</taxon>
        <taxon>Streptophyta</taxon>
        <taxon>Embryophyta</taxon>
        <taxon>Tracheophyta</taxon>
        <taxon>Spermatophyta</taxon>
        <taxon>Magnoliopsida</taxon>
        <taxon>eudicotyledons</taxon>
        <taxon>Gunneridae</taxon>
        <taxon>Pentapetalae</taxon>
        <taxon>Caryophyllales</taxon>
        <taxon>Chenopodiaceae</taxon>
        <taxon>Chenopodioideae</taxon>
        <taxon>Anserineae</taxon>
        <taxon>Spinacia</taxon>
    </lineage>
</organism>
<accession>A0A9R0I8Z0</accession>
<evidence type="ECO:0000313" key="3">
    <source>
        <dbReference type="RefSeq" id="XP_021844831.2"/>
    </source>
</evidence>
<evidence type="ECO:0000313" key="2">
    <source>
        <dbReference type="Proteomes" id="UP000813463"/>
    </source>
</evidence>
<dbReference type="InterPro" id="IPR005135">
    <property type="entry name" value="Endo/exonuclease/phosphatase"/>
</dbReference>
<protein>
    <recommendedName>
        <fullName evidence="1">Endonuclease/exonuclease/phosphatase domain-containing protein</fullName>
    </recommendedName>
</protein>
<dbReference type="RefSeq" id="XP_021844831.2">
    <property type="nucleotide sequence ID" value="XM_021989139.2"/>
</dbReference>
<keyword evidence="2" id="KW-1185">Reference proteome</keyword>
<dbReference type="InterPro" id="IPR036691">
    <property type="entry name" value="Endo/exonu/phosph_ase_sf"/>
</dbReference>
<name>A0A9R0I8Z0_SPIOL</name>
<dbReference type="Gene3D" id="3.60.10.10">
    <property type="entry name" value="Endonuclease/exonuclease/phosphatase"/>
    <property type="match status" value="1"/>
</dbReference>
<reference evidence="2" key="1">
    <citation type="journal article" date="2021" name="Nat. Commun.">
        <title>Genomic analyses provide insights into spinach domestication and the genetic basis of agronomic traits.</title>
        <authorList>
            <person name="Cai X."/>
            <person name="Sun X."/>
            <person name="Xu C."/>
            <person name="Sun H."/>
            <person name="Wang X."/>
            <person name="Ge C."/>
            <person name="Zhang Z."/>
            <person name="Wang Q."/>
            <person name="Fei Z."/>
            <person name="Jiao C."/>
            <person name="Wang Q."/>
        </authorList>
    </citation>
    <scope>NUCLEOTIDE SEQUENCE [LARGE SCALE GENOMIC DNA]</scope>
    <source>
        <strain evidence="2">cv. Varoflay</strain>
    </source>
</reference>
<dbReference type="PANTHER" id="PTHR33710:SF81">
    <property type="entry name" value="ENDONUCLEASE_EXONUCLEASE_PHOSPHATASE DOMAIN-CONTAINING PROTEIN"/>
    <property type="match status" value="1"/>
</dbReference>
<dbReference type="PANTHER" id="PTHR33710">
    <property type="entry name" value="BNAC02G09200D PROTEIN"/>
    <property type="match status" value="1"/>
</dbReference>
<dbReference type="KEGG" id="soe:110784684"/>
<dbReference type="GeneID" id="110784684"/>
<dbReference type="GO" id="GO:0003824">
    <property type="term" value="F:catalytic activity"/>
    <property type="evidence" value="ECO:0007669"/>
    <property type="project" value="InterPro"/>
</dbReference>
<evidence type="ECO:0000259" key="1">
    <source>
        <dbReference type="Pfam" id="PF03372"/>
    </source>
</evidence>
<reference evidence="3" key="2">
    <citation type="submission" date="2025-08" db="UniProtKB">
        <authorList>
            <consortium name="RefSeq"/>
        </authorList>
    </citation>
    <scope>IDENTIFICATION</scope>
    <source>
        <tissue evidence="3">Leaf</tissue>
    </source>
</reference>